<dbReference type="EnsemblPlants" id="Pp3c21_15128V3.1">
    <property type="protein sequence ID" value="Pp3c21_15128V3.1"/>
    <property type="gene ID" value="Pp3c21_15128"/>
</dbReference>
<dbReference type="Proteomes" id="UP000006727">
    <property type="component" value="Chromosome 21"/>
</dbReference>
<sequence length="54" mass="6340">MQTLLLGLKLIIIKYLKFYICRHREFLGVAGLVKEAKIVDDCIFFFDDVQKSVF</sequence>
<protein>
    <submittedName>
        <fullName evidence="1 2">Uncharacterized protein</fullName>
    </submittedName>
</protein>
<reference evidence="1 3" key="2">
    <citation type="journal article" date="2018" name="Plant J.">
        <title>The Physcomitrella patens chromosome-scale assembly reveals moss genome structure and evolution.</title>
        <authorList>
            <person name="Lang D."/>
            <person name="Ullrich K.K."/>
            <person name="Murat F."/>
            <person name="Fuchs J."/>
            <person name="Jenkins J."/>
            <person name="Haas F.B."/>
            <person name="Piednoel M."/>
            <person name="Gundlach H."/>
            <person name="Van Bel M."/>
            <person name="Meyberg R."/>
            <person name="Vives C."/>
            <person name="Morata J."/>
            <person name="Symeonidi A."/>
            <person name="Hiss M."/>
            <person name="Muchero W."/>
            <person name="Kamisugi Y."/>
            <person name="Saleh O."/>
            <person name="Blanc G."/>
            <person name="Decker E.L."/>
            <person name="van Gessel N."/>
            <person name="Grimwood J."/>
            <person name="Hayes R.D."/>
            <person name="Graham S.W."/>
            <person name="Gunter L.E."/>
            <person name="McDaniel S.F."/>
            <person name="Hoernstein S.N.W."/>
            <person name="Larsson A."/>
            <person name="Li F.W."/>
            <person name="Perroud P.F."/>
            <person name="Phillips J."/>
            <person name="Ranjan P."/>
            <person name="Rokshar D.S."/>
            <person name="Rothfels C.J."/>
            <person name="Schneider L."/>
            <person name="Shu S."/>
            <person name="Stevenson D.W."/>
            <person name="Thummler F."/>
            <person name="Tillich M."/>
            <person name="Villarreal Aguilar J.C."/>
            <person name="Widiez T."/>
            <person name="Wong G.K."/>
            <person name="Wymore A."/>
            <person name="Zhang Y."/>
            <person name="Zimmer A.D."/>
            <person name="Quatrano R.S."/>
            <person name="Mayer K.F.X."/>
            <person name="Goodstein D."/>
            <person name="Casacuberta J.M."/>
            <person name="Vandepoele K."/>
            <person name="Reski R."/>
            <person name="Cuming A.C."/>
            <person name="Tuskan G.A."/>
            <person name="Maumus F."/>
            <person name="Salse J."/>
            <person name="Schmutz J."/>
            <person name="Rensing S.A."/>
        </authorList>
    </citation>
    <scope>NUCLEOTIDE SEQUENCE [LARGE SCALE GENOMIC DNA]</scope>
    <source>
        <strain evidence="2 3">cv. Gransden 2004</strain>
    </source>
</reference>
<proteinExistence type="predicted"/>
<evidence type="ECO:0000313" key="1">
    <source>
        <dbReference type="EMBL" id="PNR32081.1"/>
    </source>
</evidence>
<reference evidence="2" key="3">
    <citation type="submission" date="2020-12" db="UniProtKB">
        <authorList>
            <consortium name="EnsemblPlants"/>
        </authorList>
    </citation>
    <scope>IDENTIFICATION</scope>
</reference>
<evidence type="ECO:0000313" key="2">
    <source>
        <dbReference type="EnsemblPlants" id="Pp3c21_15128V3.1"/>
    </source>
</evidence>
<dbReference type="Gramene" id="Pp3c21_15128V3.1">
    <property type="protein sequence ID" value="Pp3c21_15128V3.1"/>
    <property type="gene ID" value="Pp3c21_15128"/>
</dbReference>
<dbReference type="InParanoid" id="A0A2K1IS21"/>
<dbReference type="EMBL" id="ABEU02000021">
    <property type="protein sequence ID" value="PNR32081.1"/>
    <property type="molecule type" value="Genomic_DNA"/>
</dbReference>
<dbReference type="AlphaFoldDB" id="A0A2K1IS21"/>
<organism evidence="1">
    <name type="scientific">Physcomitrium patens</name>
    <name type="common">Spreading-leaved earth moss</name>
    <name type="synonym">Physcomitrella patens</name>
    <dbReference type="NCBI Taxonomy" id="3218"/>
    <lineage>
        <taxon>Eukaryota</taxon>
        <taxon>Viridiplantae</taxon>
        <taxon>Streptophyta</taxon>
        <taxon>Embryophyta</taxon>
        <taxon>Bryophyta</taxon>
        <taxon>Bryophytina</taxon>
        <taxon>Bryopsida</taxon>
        <taxon>Funariidae</taxon>
        <taxon>Funariales</taxon>
        <taxon>Funariaceae</taxon>
        <taxon>Physcomitrium</taxon>
    </lineage>
</organism>
<gene>
    <name evidence="1" type="ORF">PHYPA_026206</name>
</gene>
<evidence type="ECO:0000313" key="3">
    <source>
        <dbReference type="Proteomes" id="UP000006727"/>
    </source>
</evidence>
<keyword evidence="3" id="KW-1185">Reference proteome</keyword>
<reference evidence="1 3" key="1">
    <citation type="journal article" date="2008" name="Science">
        <title>The Physcomitrella genome reveals evolutionary insights into the conquest of land by plants.</title>
        <authorList>
            <person name="Rensing S."/>
            <person name="Lang D."/>
            <person name="Zimmer A."/>
            <person name="Terry A."/>
            <person name="Salamov A."/>
            <person name="Shapiro H."/>
            <person name="Nishiyama T."/>
            <person name="Perroud P.-F."/>
            <person name="Lindquist E."/>
            <person name="Kamisugi Y."/>
            <person name="Tanahashi T."/>
            <person name="Sakakibara K."/>
            <person name="Fujita T."/>
            <person name="Oishi K."/>
            <person name="Shin-I T."/>
            <person name="Kuroki Y."/>
            <person name="Toyoda A."/>
            <person name="Suzuki Y."/>
            <person name="Hashimoto A."/>
            <person name="Yamaguchi K."/>
            <person name="Sugano A."/>
            <person name="Kohara Y."/>
            <person name="Fujiyama A."/>
            <person name="Anterola A."/>
            <person name="Aoki S."/>
            <person name="Ashton N."/>
            <person name="Barbazuk W.B."/>
            <person name="Barker E."/>
            <person name="Bennetzen J."/>
            <person name="Bezanilla M."/>
            <person name="Blankenship R."/>
            <person name="Cho S.H."/>
            <person name="Dutcher S."/>
            <person name="Estelle M."/>
            <person name="Fawcett J.A."/>
            <person name="Gundlach H."/>
            <person name="Hanada K."/>
            <person name="Heyl A."/>
            <person name="Hicks K.A."/>
            <person name="Hugh J."/>
            <person name="Lohr M."/>
            <person name="Mayer K."/>
            <person name="Melkozernov A."/>
            <person name="Murata T."/>
            <person name="Nelson D."/>
            <person name="Pils B."/>
            <person name="Prigge M."/>
            <person name="Reiss B."/>
            <person name="Renner T."/>
            <person name="Rombauts S."/>
            <person name="Rushton P."/>
            <person name="Sanderfoot A."/>
            <person name="Schween G."/>
            <person name="Shiu S.-H."/>
            <person name="Stueber K."/>
            <person name="Theodoulou F.L."/>
            <person name="Tu H."/>
            <person name="Van de Peer Y."/>
            <person name="Verrier P.J."/>
            <person name="Waters E."/>
            <person name="Wood A."/>
            <person name="Yang L."/>
            <person name="Cove D."/>
            <person name="Cuming A."/>
            <person name="Hasebe M."/>
            <person name="Lucas S."/>
            <person name="Mishler D.B."/>
            <person name="Reski R."/>
            <person name="Grigoriev I."/>
            <person name="Quatrano R.S."/>
            <person name="Boore J.L."/>
        </authorList>
    </citation>
    <scope>NUCLEOTIDE SEQUENCE [LARGE SCALE GENOMIC DNA]</scope>
    <source>
        <strain evidence="2 3">cv. Gransden 2004</strain>
    </source>
</reference>
<accession>A0A2K1IS21</accession>
<name>A0A2K1IS21_PHYPA</name>